<proteinExistence type="predicted"/>
<name>A0A379F4D8_PROVU</name>
<evidence type="ECO:0008006" key="3">
    <source>
        <dbReference type="Google" id="ProtNLM"/>
    </source>
</evidence>
<evidence type="ECO:0000313" key="1">
    <source>
        <dbReference type="EMBL" id="SUC14441.1"/>
    </source>
</evidence>
<dbReference type="InterPro" id="IPR035958">
    <property type="entry name" value="SecB-like_sf"/>
</dbReference>
<dbReference type="AlphaFoldDB" id="A0A379F4D8"/>
<dbReference type="Gene3D" id="3.10.420.10">
    <property type="entry name" value="SecB-like"/>
    <property type="match status" value="1"/>
</dbReference>
<dbReference type="SUPFAM" id="SSF54611">
    <property type="entry name" value="SecB-like"/>
    <property type="match status" value="1"/>
</dbReference>
<organism evidence="1 2">
    <name type="scientific">Proteus vulgaris</name>
    <dbReference type="NCBI Taxonomy" id="585"/>
    <lineage>
        <taxon>Bacteria</taxon>
        <taxon>Pseudomonadati</taxon>
        <taxon>Pseudomonadota</taxon>
        <taxon>Gammaproteobacteria</taxon>
        <taxon>Enterobacterales</taxon>
        <taxon>Morganellaceae</taxon>
        <taxon>Proteus</taxon>
    </lineage>
</organism>
<dbReference type="RefSeq" id="WP_115370312.1">
    <property type="nucleotide sequence ID" value="NZ_UGTW01000001.1"/>
</dbReference>
<dbReference type="EMBL" id="UGTW01000001">
    <property type="protein sequence ID" value="SUC14441.1"/>
    <property type="molecule type" value="Genomic_DNA"/>
</dbReference>
<gene>
    <name evidence="1" type="ORF">NCTC10376_00245</name>
</gene>
<dbReference type="Proteomes" id="UP000254331">
    <property type="component" value="Unassembled WGS sequence"/>
</dbReference>
<accession>A0A379F4D8</accession>
<sequence>MKVKILYKTVHNLNLKNLEEGEVKQDNELRLTLATEIFHNNKDATLVKFRYTVTTVIKDEVSVDLIYDFAFKSEDEITESFNESDTATVMIPNLAYPYIKSYIENILSISGYKKINLPYINFFEEPLKPVE</sequence>
<protein>
    <recommendedName>
        <fullName evidence="3">Preprotein translocase subunit SecB</fullName>
    </recommendedName>
</protein>
<reference evidence="1 2" key="1">
    <citation type="submission" date="2018-06" db="EMBL/GenBank/DDBJ databases">
        <authorList>
            <consortium name="Pathogen Informatics"/>
            <person name="Doyle S."/>
        </authorList>
    </citation>
    <scope>NUCLEOTIDE SEQUENCE [LARGE SCALE GENOMIC DNA]</scope>
    <source>
        <strain evidence="1 2">NCTC10376</strain>
    </source>
</reference>
<evidence type="ECO:0000313" key="2">
    <source>
        <dbReference type="Proteomes" id="UP000254331"/>
    </source>
</evidence>